<dbReference type="CDD" id="cd00180">
    <property type="entry name" value="PKc"/>
    <property type="match status" value="1"/>
</dbReference>
<dbReference type="SUPFAM" id="SSF56112">
    <property type="entry name" value="Protein kinase-like (PK-like)"/>
    <property type="match status" value="1"/>
</dbReference>
<evidence type="ECO:0000256" key="2">
    <source>
        <dbReference type="ARBA" id="ARBA00022527"/>
    </source>
</evidence>
<dbReference type="PANTHER" id="PTHR46485:SF5">
    <property type="entry name" value="CENTER DIVIDER, ISOFORM A"/>
    <property type="match status" value="1"/>
</dbReference>
<protein>
    <submittedName>
        <fullName evidence="9">1731_t:CDS:1</fullName>
    </submittedName>
</protein>
<dbReference type="GO" id="GO:0005524">
    <property type="term" value="F:ATP binding"/>
    <property type="evidence" value="ECO:0007669"/>
    <property type="project" value="UniProtKB-UniRule"/>
</dbReference>
<dbReference type="AlphaFoldDB" id="A0A9N9AHB9"/>
<proteinExistence type="inferred from homology"/>
<name>A0A9N9AHB9_9GLOM</name>
<dbReference type="OrthoDB" id="10261027at2759"/>
<feature type="binding site" evidence="7">
    <location>
        <position position="54"/>
    </location>
    <ligand>
        <name>ATP</name>
        <dbReference type="ChEBI" id="CHEBI:30616"/>
    </ligand>
</feature>
<dbReference type="PIRSF" id="PIRSF000654">
    <property type="entry name" value="Integrin-linked_kinase"/>
    <property type="match status" value="1"/>
</dbReference>
<keyword evidence="5" id="KW-0418">Kinase</keyword>
<organism evidence="9 10">
    <name type="scientific">Ambispora gerdemannii</name>
    <dbReference type="NCBI Taxonomy" id="144530"/>
    <lineage>
        <taxon>Eukaryota</taxon>
        <taxon>Fungi</taxon>
        <taxon>Fungi incertae sedis</taxon>
        <taxon>Mucoromycota</taxon>
        <taxon>Glomeromycotina</taxon>
        <taxon>Glomeromycetes</taxon>
        <taxon>Archaeosporales</taxon>
        <taxon>Ambisporaceae</taxon>
        <taxon>Ambispora</taxon>
    </lineage>
</organism>
<dbReference type="PROSITE" id="PS00107">
    <property type="entry name" value="PROTEIN_KINASE_ATP"/>
    <property type="match status" value="1"/>
</dbReference>
<keyword evidence="6 7" id="KW-0067">ATP-binding</keyword>
<evidence type="ECO:0000256" key="1">
    <source>
        <dbReference type="ARBA" id="ARBA00005843"/>
    </source>
</evidence>
<keyword evidence="4 7" id="KW-0547">Nucleotide-binding</keyword>
<gene>
    <name evidence="9" type="ORF">AGERDE_LOCUS5583</name>
</gene>
<keyword evidence="10" id="KW-1185">Reference proteome</keyword>
<dbReference type="InterPro" id="IPR017441">
    <property type="entry name" value="Protein_kinase_ATP_BS"/>
</dbReference>
<dbReference type="EMBL" id="CAJVPL010000772">
    <property type="protein sequence ID" value="CAG8528303.1"/>
    <property type="molecule type" value="Genomic_DNA"/>
</dbReference>
<dbReference type="InterPro" id="IPR011009">
    <property type="entry name" value="Kinase-like_dom_sf"/>
</dbReference>
<evidence type="ECO:0000256" key="4">
    <source>
        <dbReference type="ARBA" id="ARBA00022741"/>
    </source>
</evidence>
<keyword evidence="2" id="KW-0723">Serine/threonine-protein kinase</keyword>
<dbReference type="Gene3D" id="1.10.510.10">
    <property type="entry name" value="Transferase(Phosphotransferase) domain 1"/>
    <property type="match status" value="2"/>
</dbReference>
<reference evidence="9" key="1">
    <citation type="submission" date="2021-06" db="EMBL/GenBank/DDBJ databases">
        <authorList>
            <person name="Kallberg Y."/>
            <person name="Tangrot J."/>
            <person name="Rosling A."/>
        </authorList>
    </citation>
    <scope>NUCLEOTIDE SEQUENCE</scope>
    <source>
        <strain evidence="9">MT106</strain>
    </source>
</reference>
<evidence type="ECO:0000256" key="5">
    <source>
        <dbReference type="ARBA" id="ARBA00022777"/>
    </source>
</evidence>
<dbReference type="PROSITE" id="PS50011">
    <property type="entry name" value="PROTEIN_KINASE_DOM"/>
    <property type="match status" value="1"/>
</dbReference>
<dbReference type="InterPro" id="IPR000719">
    <property type="entry name" value="Prot_kinase_dom"/>
</dbReference>
<feature type="domain" description="Protein kinase" evidence="8">
    <location>
        <begin position="25"/>
        <end position="237"/>
    </location>
</feature>
<keyword evidence="3" id="KW-0808">Transferase</keyword>
<evidence type="ECO:0000256" key="7">
    <source>
        <dbReference type="PROSITE-ProRule" id="PRU10141"/>
    </source>
</evidence>
<comment type="caution">
    <text evidence="9">The sequence shown here is derived from an EMBL/GenBank/DDBJ whole genome shotgun (WGS) entry which is preliminary data.</text>
</comment>
<evidence type="ECO:0000313" key="9">
    <source>
        <dbReference type="EMBL" id="CAG8528303.1"/>
    </source>
</evidence>
<dbReference type="InterPro" id="IPR050940">
    <property type="entry name" value="Actin_reg-Ser/Thr_kinase"/>
</dbReference>
<accession>A0A9N9AHB9</accession>
<dbReference type="InterPro" id="IPR001245">
    <property type="entry name" value="Ser-Thr/Tyr_kinase_cat_dom"/>
</dbReference>
<evidence type="ECO:0000313" key="10">
    <source>
        <dbReference type="Proteomes" id="UP000789831"/>
    </source>
</evidence>
<dbReference type="GO" id="GO:0004674">
    <property type="term" value="F:protein serine/threonine kinase activity"/>
    <property type="evidence" value="ECO:0007669"/>
    <property type="project" value="UniProtKB-KW"/>
</dbReference>
<dbReference type="PANTHER" id="PTHR46485">
    <property type="entry name" value="LIM DOMAIN KINASE 1"/>
    <property type="match status" value="1"/>
</dbReference>
<evidence type="ECO:0000259" key="8">
    <source>
        <dbReference type="PROSITE" id="PS50011"/>
    </source>
</evidence>
<evidence type="ECO:0000256" key="6">
    <source>
        <dbReference type="ARBA" id="ARBA00022840"/>
    </source>
</evidence>
<sequence>MTSSKKWLDNAISDGEIHKISYETISKGEHIGEGSFGKVYLAKCTSISEKIVLKKIKKCHIKGKDSFDAFIKELKIHSALDLHANIIRFYGISEHKNCYLLVMQFANNGMLREFLKEKCDTLDWTTKVSLAKQTADGIHYLHSHDIIHRDLHSKNILLHDGQIKISDFGLSKDINSLPSSHNNQMALMGQIIAGVRENSLPDTPAKYMELYQHCWKLEPKDRPLIQDVCIRLDSITI</sequence>
<dbReference type="Pfam" id="PF07714">
    <property type="entry name" value="PK_Tyr_Ser-Thr"/>
    <property type="match status" value="1"/>
</dbReference>
<dbReference type="Proteomes" id="UP000789831">
    <property type="component" value="Unassembled WGS sequence"/>
</dbReference>
<comment type="similarity">
    <text evidence="1">Belongs to the protein kinase superfamily. TKL Ser/Thr protein kinase family.</text>
</comment>
<evidence type="ECO:0000256" key="3">
    <source>
        <dbReference type="ARBA" id="ARBA00022679"/>
    </source>
</evidence>